<feature type="transmembrane region" description="Helical" evidence="1">
    <location>
        <begin position="36"/>
        <end position="56"/>
    </location>
</feature>
<feature type="transmembrane region" description="Helical" evidence="1">
    <location>
        <begin position="7"/>
        <end position="30"/>
    </location>
</feature>
<keyword evidence="1" id="KW-0472">Membrane</keyword>
<evidence type="ECO:0000313" key="3">
    <source>
        <dbReference type="Proteomes" id="UP000192727"/>
    </source>
</evidence>
<protein>
    <submittedName>
        <fullName evidence="2">Uncharacterized protein</fullName>
    </submittedName>
</protein>
<dbReference type="EMBL" id="CP020557">
    <property type="protein sequence ID" value="ARF70335.1"/>
    <property type="molecule type" value="Genomic_DNA"/>
</dbReference>
<dbReference type="AlphaFoldDB" id="A0A1V0UYK7"/>
<keyword evidence="1" id="KW-1133">Transmembrane helix</keyword>
<dbReference type="RefSeq" id="WP_083041496.1">
    <property type="nucleotide sequence ID" value="NZ_CP020557.1"/>
</dbReference>
<reference evidence="2 3" key="1">
    <citation type="submission" date="2017-03" db="EMBL/GenBank/DDBJ databases">
        <title>Paenibacillus larvae genome sequencing.</title>
        <authorList>
            <person name="Dingman D.W."/>
        </authorList>
    </citation>
    <scope>NUCLEOTIDE SEQUENCE [LARGE SCALE GENOMIC DNA]</scope>
    <source>
        <strain evidence="2 3">SAG 10367</strain>
    </source>
</reference>
<accession>A0A1V0UYK7</accession>
<sequence>MSKLEVAASVLIGIFIIAFAAVLIFAIRTAGLSPGYTALLLIVYALTILSAIRGCVGCDK</sequence>
<gene>
    <name evidence="2" type="ORF">B7C51_24540</name>
</gene>
<keyword evidence="1" id="KW-0812">Transmembrane</keyword>
<evidence type="ECO:0000313" key="2">
    <source>
        <dbReference type="EMBL" id="ARF70335.1"/>
    </source>
</evidence>
<proteinExistence type="predicted"/>
<evidence type="ECO:0000256" key="1">
    <source>
        <dbReference type="SAM" id="Phobius"/>
    </source>
</evidence>
<organism evidence="2 3">
    <name type="scientific">Paenibacillus larvae subsp. pulvifaciens</name>
    <dbReference type="NCBI Taxonomy" id="1477"/>
    <lineage>
        <taxon>Bacteria</taxon>
        <taxon>Bacillati</taxon>
        <taxon>Bacillota</taxon>
        <taxon>Bacilli</taxon>
        <taxon>Bacillales</taxon>
        <taxon>Paenibacillaceae</taxon>
        <taxon>Paenibacillus</taxon>
    </lineage>
</organism>
<name>A0A1V0UYK7_9BACL</name>
<dbReference type="Proteomes" id="UP000192727">
    <property type="component" value="Chromosome"/>
</dbReference>